<comment type="cofactor">
    <cofactor evidence="1">
        <name>FAD</name>
        <dbReference type="ChEBI" id="CHEBI:57692"/>
    </cofactor>
</comment>
<dbReference type="AlphaFoldDB" id="A0A6H0S2U4"/>
<dbReference type="GO" id="GO:0019478">
    <property type="term" value="P:D-amino acid catabolic process"/>
    <property type="evidence" value="ECO:0007669"/>
    <property type="project" value="TreeGrafter"/>
</dbReference>
<dbReference type="PANTHER" id="PTHR11530">
    <property type="entry name" value="D-AMINO ACID OXIDASE"/>
    <property type="match status" value="1"/>
</dbReference>
<keyword evidence="4" id="KW-0274">FAD</keyword>
<evidence type="ECO:0000256" key="1">
    <source>
        <dbReference type="ARBA" id="ARBA00001974"/>
    </source>
</evidence>
<evidence type="ECO:0000313" key="11">
    <source>
        <dbReference type="Proteomes" id="UP000501849"/>
    </source>
</evidence>
<dbReference type="PANTHER" id="PTHR11530:SF11">
    <property type="entry name" value="D-ASPARTATE OXIDASE"/>
    <property type="match status" value="1"/>
</dbReference>
<evidence type="ECO:0000256" key="7">
    <source>
        <dbReference type="ARBA" id="ARBA00039751"/>
    </source>
</evidence>
<keyword evidence="11" id="KW-1185">Reference proteome</keyword>
<dbReference type="GO" id="GO:0005737">
    <property type="term" value="C:cytoplasm"/>
    <property type="evidence" value="ECO:0007669"/>
    <property type="project" value="TreeGrafter"/>
</dbReference>
<evidence type="ECO:0000256" key="6">
    <source>
        <dbReference type="ARBA" id="ARBA00039101"/>
    </source>
</evidence>
<dbReference type="GO" id="GO:0003884">
    <property type="term" value="F:D-amino-acid oxidase activity"/>
    <property type="evidence" value="ECO:0007669"/>
    <property type="project" value="UniProtKB-EC"/>
</dbReference>
<proteinExistence type="inferred from homology"/>
<reference evidence="10 11" key="1">
    <citation type="submission" date="2019-04" db="EMBL/GenBank/DDBJ databases">
        <title>Draft, Whole-Genome Sequence of the Anthracene-degrading Mycobacterium frederiksbergense LB501T, Isolated from a Polycyclic Aromatic Hydrocarbon (PAH)-Contaminated Soil.</title>
        <authorList>
            <person name="Augelletti F."/>
        </authorList>
    </citation>
    <scope>NUCLEOTIDE SEQUENCE [LARGE SCALE GENOMIC DNA]</scope>
    <source>
        <strain evidence="10 11">LB 501T</strain>
    </source>
</reference>
<dbReference type="SUPFAM" id="SSF51971">
    <property type="entry name" value="Nucleotide-binding domain"/>
    <property type="match status" value="1"/>
</dbReference>
<keyword evidence="3" id="KW-0285">Flavoprotein</keyword>
<evidence type="ECO:0000256" key="4">
    <source>
        <dbReference type="ARBA" id="ARBA00022827"/>
    </source>
</evidence>
<protein>
    <recommendedName>
        <fullName evidence="7">D-amino-acid oxidase</fullName>
        <ecNumber evidence="6">1.4.3.3</ecNumber>
    </recommendedName>
</protein>
<dbReference type="Gene3D" id="3.40.50.720">
    <property type="entry name" value="NAD(P)-binding Rossmann-like Domain"/>
    <property type="match status" value="1"/>
</dbReference>
<dbReference type="RefSeq" id="WP_168142162.1">
    <property type="nucleotide sequence ID" value="NZ_CP038799.1"/>
</dbReference>
<dbReference type="Pfam" id="PF01266">
    <property type="entry name" value="DAO"/>
    <property type="match status" value="1"/>
</dbReference>
<comment type="similarity">
    <text evidence="2">Belongs to the DAMOX/DASOX family.</text>
</comment>
<dbReference type="GO" id="GO:0071949">
    <property type="term" value="F:FAD binding"/>
    <property type="evidence" value="ECO:0007669"/>
    <property type="project" value="InterPro"/>
</dbReference>
<evidence type="ECO:0000256" key="3">
    <source>
        <dbReference type="ARBA" id="ARBA00022630"/>
    </source>
</evidence>
<keyword evidence="5" id="KW-0560">Oxidoreductase</keyword>
<comment type="catalytic activity">
    <reaction evidence="8">
        <text>a D-alpha-amino acid + O2 + H2O = a 2-oxocarboxylate + H2O2 + NH4(+)</text>
        <dbReference type="Rhea" id="RHEA:21816"/>
        <dbReference type="ChEBI" id="CHEBI:15377"/>
        <dbReference type="ChEBI" id="CHEBI:15379"/>
        <dbReference type="ChEBI" id="CHEBI:16240"/>
        <dbReference type="ChEBI" id="CHEBI:28938"/>
        <dbReference type="ChEBI" id="CHEBI:35179"/>
        <dbReference type="ChEBI" id="CHEBI:59871"/>
        <dbReference type="EC" id="1.4.3.3"/>
    </reaction>
    <physiologicalReaction direction="left-to-right" evidence="8">
        <dbReference type="Rhea" id="RHEA:21817"/>
    </physiologicalReaction>
</comment>
<name>A0A6H0S2U4_9MYCO</name>
<dbReference type="InterPro" id="IPR023209">
    <property type="entry name" value="DAO"/>
</dbReference>
<evidence type="ECO:0000259" key="9">
    <source>
        <dbReference type="Pfam" id="PF01266"/>
    </source>
</evidence>
<accession>A0A6H0S2U4</accession>
<sequence length="63" mass="6421">MTTPLRAIVVGSGISGLTTAISLLEAGHEVRMVAAEGAMSTTSAVAAAVWFPTHVAPWERVSG</sequence>
<organism evidence="10 11">
    <name type="scientific">Mycolicibacterium frederiksbergense</name>
    <dbReference type="NCBI Taxonomy" id="117567"/>
    <lineage>
        <taxon>Bacteria</taxon>
        <taxon>Bacillati</taxon>
        <taxon>Actinomycetota</taxon>
        <taxon>Actinomycetes</taxon>
        <taxon>Mycobacteriales</taxon>
        <taxon>Mycobacteriaceae</taxon>
        <taxon>Mycolicibacterium</taxon>
    </lineage>
</organism>
<feature type="domain" description="FAD dependent oxidoreductase" evidence="9">
    <location>
        <begin position="7"/>
        <end position="57"/>
    </location>
</feature>
<evidence type="ECO:0000256" key="2">
    <source>
        <dbReference type="ARBA" id="ARBA00006730"/>
    </source>
</evidence>
<evidence type="ECO:0000256" key="5">
    <source>
        <dbReference type="ARBA" id="ARBA00023002"/>
    </source>
</evidence>
<dbReference type="InterPro" id="IPR006076">
    <property type="entry name" value="FAD-dep_OxRdtase"/>
</dbReference>
<evidence type="ECO:0000313" key="10">
    <source>
        <dbReference type="EMBL" id="QIV81554.1"/>
    </source>
</evidence>
<dbReference type="EC" id="1.4.3.3" evidence="6"/>
<evidence type="ECO:0000256" key="8">
    <source>
        <dbReference type="ARBA" id="ARBA00049547"/>
    </source>
</evidence>
<dbReference type="KEGG" id="mfre:EXE63_12105"/>
<dbReference type="EMBL" id="CP038799">
    <property type="protein sequence ID" value="QIV81554.1"/>
    <property type="molecule type" value="Genomic_DNA"/>
</dbReference>
<gene>
    <name evidence="10" type="ORF">EXE63_12105</name>
</gene>
<dbReference type="Proteomes" id="UP000501849">
    <property type="component" value="Chromosome"/>
</dbReference>